<proteinExistence type="predicted"/>
<evidence type="ECO:0000256" key="1">
    <source>
        <dbReference type="ARBA" id="ARBA00004123"/>
    </source>
</evidence>
<dbReference type="GO" id="GO:0003677">
    <property type="term" value="F:DNA binding"/>
    <property type="evidence" value="ECO:0007669"/>
    <property type="project" value="UniProtKB-KW"/>
</dbReference>
<reference evidence="6" key="1">
    <citation type="submission" date="2015-01" db="EMBL/GenBank/DDBJ databases">
        <authorList>
            <person name="Durling Mikael"/>
        </authorList>
    </citation>
    <scope>NUCLEOTIDE SEQUENCE</scope>
</reference>
<gene>
    <name evidence="6" type="ORF">BN869_000011175_1</name>
</gene>
<accession>A0A0B7KI14</accession>
<dbReference type="InterPro" id="IPR050987">
    <property type="entry name" value="AtrR-like"/>
</dbReference>
<dbReference type="GO" id="GO:0006351">
    <property type="term" value="P:DNA-templated transcription"/>
    <property type="evidence" value="ECO:0007669"/>
    <property type="project" value="InterPro"/>
</dbReference>
<keyword evidence="2" id="KW-0479">Metal-binding</keyword>
<evidence type="ECO:0000256" key="3">
    <source>
        <dbReference type="ARBA" id="ARBA00023125"/>
    </source>
</evidence>
<dbReference type="Pfam" id="PF04082">
    <property type="entry name" value="Fungal_trans"/>
    <property type="match status" value="1"/>
</dbReference>
<sequence length="543" mass="60186">MYGAIASFHAVVPALDRAGSVFITIFCYLNRYPDASQPRVTPPKVSSASPPVSMAASQPTWGNNLLILASGLSKDDPEKPRGASTNSKWTTSADYIFFGVSSHLASITSPTLPLTNFYSETLGSEPSAGWTSGSLISTGQVAEAPDISIVTRLFAVFSRSVHVWYPIMNDESLQGLLLCCSTEVSDPCLDQKWELFYLILAISSLLTKRAEPSMSFTPAVYFDRAISNADTNCDHSSGPSTLHMMQRSLLICIYLLLSPGSGDIWRNLGFAIRLHFDMSHGRSENMYLDEGHHTMLARTLYCIEGNVTTAFGRPTVLAIGDKLHYELTLPACDTVNEGISIQFYRISTIKMQLQSLLSAAAVHYYPARLKERCENIQKELLEWYQYWKTDFVPAITGEVHGWQDAVQYLDAWGTLQYNASMLIISRFCPEAIGSVFDTAREVVSCIAVLVRHSQRSFCAVPDDKTQCKVPVFPTDWTMSHLLFAAALQVLSSEKQSAAERAAWQRTVRSCLTTLALMEADPANLSMGFSDIIEELCNRHEEHT</sequence>
<keyword evidence="3" id="KW-0238">DNA-binding</keyword>
<evidence type="ECO:0000256" key="2">
    <source>
        <dbReference type="ARBA" id="ARBA00022723"/>
    </source>
</evidence>
<dbReference type="GO" id="GO:0008270">
    <property type="term" value="F:zinc ion binding"/>
    <property type="evidence" value="ECO:0007669"/>
    <property type="project" value="InterPro"/>
</dbReference>
<feature type="domain" description="Xylanolytic transcriptional activator regulatory" evidence="5">
    <location>
        <begin position="157"/>
        <end position="347"/>
    </location>
</feature>
<evidence type="ECO:0000256" key="4">
    <source>
        <dbReference type="ARBA" id="ARBA00023242"/>
    </source>
</evidence>
<dbReference type="EMBL" id="CDPU01000049">
    <property type="protein sequence ID" value="CEO55117.1"/>
    <property type="molecule type" value="Genomic_DNA"/>
</dbReference>
<dbReference type="InterPro" id="IPR007219">
    <property type="entry name" value="XnlR_reg_dom"/>
</dbReference>
<dbReference type="AlphaFoldDB" id="A0A0B7KI14"/>
<dbReference type="CDD" id="cd12148">
    <property type="entry name" value="fungal_TF_MHR"/>
    <property type="match status" value="1"/>
</dbReference>
<dbReference type="GO" id="GO:0005634">
    <property type="term" value="C:nucleus"/>
    <property type="evidence" value="ECO:0007669"/>
    <property type="project" value="UniProtKB-SubCell"/>
</dbReference>
<keyword evidence="4" id="KW-0539">Nucleus</keyword>
<organism evidence="6">
    <name type="scientific">Bionectria ochroleuca</name>
    <name type="common">Gliocladium roseum</name>
    <dbReference type="NCBI Taxonomy" id="29856"/>
    <lineage>
        <taxon>Eukaryota</taxon>
        <taxon>Fungi</taxon>
        <taxon>Dikarya</taxon>
        <taxon>Ascomycota</taxon>
        <taxon>Pezizomycotina</taxon>
        <taxon>Sordariomycetes</taxon>
        <taxon>Hypocreomycetidae</taxon>
        <taxon>Hypocreales</taxon>
        <taxon>Bionectriaceae</taxon>
        <taxon>Clonostachys</taxon>
    </lineage>
</organism>
<dbReference type="PANTHER" id="PTHR46910:SF3">
    <property type="entry name" value="HALOTOLERANCE PROTEIN 9-RELATED"/>
    <property type="match status" value="1"/>
</dbReference>
<evidence type="ECO:0000313" key="6">
    <source>
        <dbReference type="EMBL" id="CEO55117.1"/>
    </source>
</evidence>
<dbReference type="PANTHER" id="PTHR46910">
    <property type="entry name" value="TRANSCRIPTION FACTOR PDR1"/>
    <property type="match status" value="1"/>
</dbReference>
<evidence type="ECO:0000259" key="5">
    <source>
        <dbReference type="Pfam" id="PF04082"/>
    </source>
</evidence>
<protein>
    <recommendedName>
        <fullName evidence="5">Xylanolytic transcriptional activator regulatory domain-containing protein</fullName>
    </recommendedName>
</protein>
<name>A0A0B7KI14_BIOOC</name>
<dbReference type="GO" id="GO:0003700">
    <property type="term" value="F:DNA-binding transcription factor activity"/>
    <property type="evidence" value="ECO:0007669"/>
    <property type="project" value="InterPro"/>
</dbReference>
<comment type="subcellular location">
    <subcellularLocation>
        <location evidence="1">Nucleus</location>
    </subcellularLocation>
</comment>